<dbReference type="EMBL" id="JAHRIO010045211">
    <property type="protein sequence ID" value="MEQ2173351.1"/>
    <property type="molecule type" value="Genomic_DNA"/>
</dbReference>
<accession>A0ABV0NQR2</accession>
<sequence>MKLFMCTKVKRIRWGIFQPGISGDVKERCVRFCPQRRKINLNPVNPVQNIPDLENYRYVLHPCRVREDQQSVIEMWDIQDRQPVHYRTTQRHTRLYGSITSVSLCLQCSSPLSVCEWVDDSL</sequence>
<organism evidence="1 2">
    <name type="scientific">Goodea atripinnis</name>
    <dbReference type="NCBI Taxonomy" id="208336"/>
    <lineage>
        <taxon>Eukaryota</taxon>
        <taxon>Metazoa</taxon>
        <taxon>Chordata</taxon>
        <taxon>Craniata</taxon>
        <taxon>Vertebrata</taxon>
        <taxon>Euteleostomi</taxon>
        <taxon>Actinopterygii</taxon>
        <taxon>Neopterygii</taxon>
        <taxon>Teleostei</taxon>
        <taxon>Neoteleostei</taxon>
        <taxon>Acanthomorphata</taxon>
        <taxon>Ovalentaria</taxon>
        <taxon>Atherinomorphae</taxon>
        <taxon>Cyprinodontiformes</taxon>
        <taxon>Goodeidae</taxon>
        <taxon>Goodea</taxon>
    </lineage>
</organism>
<proteinExistence type="predicted"/>
<reference evidence="1 2" key="1">
    <citation type="submission" date="2021-06" db="EMBL/GenBank/DDBJ databases">
        <authorList>
            <person name="Palmer J.M."/>
        </authorList>
    </citation>
    <scope>NUCLEOTIDE SEQUENCE [LARGE SCALE GENOMIC DNA]</scope>
    <source>
        <strain evidence="1 2">GA_2019</strain>
        <tissue evidence="1">Muscle</tissue>
    </source>
</reference>
<evidence type="ECO:0000313" key="1">
    <source>
        <dbReference type="EMBL" id="MEQ2173351.1"/>
    </source>
</evidence>
<dbReference type="Proteomes" id="UP001476798">
    <property type="component" value="Unassembled WGS sequence"/>
</dbReference>
<evidence type="ECO:0000313" key="2">
    <source>
        <dbReference type="Proteomes" id="UP001476798"/>
    </source>
</evidence>
<name>A0ABV0NQR2_9TELE</name>
<gene>
    <name evidence="1" type="ORF">GOODEAATRI_031248</name>
</gene>
<comment type="caution">
    <text evidence="1">The sequence shown here is derived from an EMBL/GenBank/DDBJ whole genome shotgun (WGS) entry which is preliminary data.</text>
</comment>
<keyword evidence="2" id="KW-1185">Reference proteome</keyword>
<protein>
    <submittedName>
        <fullName evidence="1">Uncharacterized protein</fullName>
    </submittedName>
</protein>